<feature type="compositionally biased region" description="Basic and acidic residues" evidence="11">
    <location>
        <begin position="493"/>
        <end position="513"/>
    </location>
</feature>
<dbReference type="InterPro" id="IPR056744">
    <property type="entry name" value="TRM5/TYW2-like_N"/>
</dbReference>
<dbReference type="GO" id="GO:0005759">
    <property type="term" value="C:mitochondrial matrix"/>
    <property type="evidence" value="ECO:0007669"/>
    <property type="project" value="UniProtKB-SubCell"/>
</dbReference>
<feature type="binding site" evidence="10">
    <location>
        <begin position="293"/>
        <end position="294"/>
    </location>
    <ligand>
        <name>S-adenosyl-L-methionine</name>
        <dbReference type="ChEBI" id="CHEBI:59789"/>
    </ligand>
</feature>
<keyword evidence="3 10" id="KW-0489">Methyltransferase</keyword>
<name>A0A9W7ZSM2_9FUNG</name>
<evidence type="ECO:0000256" key="3">
    <source>
        <dbReference type="ARBA" id="ARBA00022603"/>
    </source>
</evidence>
<comment type="subunit">
    <text evidence="10">Monomer.</text>
</comment>
<keyword evidence="4 10" id="KW-0808">Transferase</keyword>
<dbReference type="PROSITE" id="PS51684">
    <property type="entry name" value="SAM_MT_TRM5_TYW2"/>
    <property type="match status" value="1"/>
</dbReference>
<protein>
    <recommendedName>
        <fullName evidence="10">tRNA (guanine(37)-N1)-methyltransferase</fullName>
        <ecNumber evidence="10">2.1.1.228</ecNumber>
    </recommendedName>
    <alternativeName>
        <fullName evidence="10">M1G-methyltransferase</fullName>
    </alternativeName>
    <alternativeName>
        <fullName evidence="10">tRNA [GM37] methyltransferase</fullName>
    </alternativeName>
    <alternativeName>
        <fullName evidence="10">tRNA methyltransferase 5</fullName>
    </alternativeName>
</protein>
<reference evidence="13" key="1">
    <citation type="submission" date="2022-07" db="EMBL/GenBank/DDBJ databases">
        <title>Phylogenomic reconstructions and comparative analyses of Kickxellomycotina fungi.</title>
        <authorList>
            <person name="Reynolds N.K."/>
            <person name="Stajich J.E."/>
            <person name="Barry K."/>
            <person name="Grigoriev I.V."/>
            <person name="Crous P."/>
            <person name="Smith M.E."/>
        </authorList>
    </citation>
    <scope>NUCLEOTIDE SEQUENCE</scope>
    <source>
        <strain evidence="13">NBRC 100468</strain>
    </source>
</reference>
<feature type="binding site" evidence="10">
    <location>
        <begin position="265"/>
        <end position="266"/>
    </location>
    <ligand>
        <name>S-adenosyl-L-methionine</name>
        <dbReference type="ChEBI" id="CHEBI:59789"/>
    </ligand>
</feature>
<evidence type="ECO:0000256" key="7">
    <source>
        <dbReference type="ARBA" id="ARBA00023128"/>
    </source>
</evidence>
<evidence type="ECO:0000259" key="12">
    <source>
        <dbReference type="PROSITE" id="PS51684"/>
    </source>
</evidence>
<evidence type="ECO:0000256" key="9">
    <source>
        <dbReference type="ARBA" id="ARBA00047783"/>
    </source>
</evidence>
<feature type="binding site" evidence="10">
    <location>
        <position position="340"/>
    </location>
    <ligand>
        <name>S-adenosyl-L-methionine</name>
        <dbReference type="ChEBI" id="CHEBI:59789"/>
    </ligand>
</feature>
<dbReference type="GO" id="GO:0002939">
    <property type="term" value="P:tRNA N1-guanine methylation"/>
    <property type="evidence" value="ECO:0007669"/>
    <property type="project" value="TreeGrafter"/>
</dbReference>
<evidence type="ECO:0000256" key="2">
    <source>
        <dbReference type="ARBA" id="ARBA00022490"/>
    </source>
</evidence>
<dbReference type="Gene3D" id="3.30.300.110">
    <property type="entry name" value="Met-10+ protein-like domains"/>
    <property type="match status" value="1"/>
</dbReference>
<dbReference type="Gene3D" id="3.40.50.150">
    <property type="entry name" value="Vaccinia Virus protein VP39"/>
    <property type="match status" value="1"/>
</dbReference>
<comment type="catalytic activity">
    <reaction evidence="9 10">
        <text>guanosine(37) in tRNA + S-adenosyl-L-methionine = N(1)-methylguanosine(37) in tRNA + S-adenosyl-L-homocysteine + H(+)</text>
        <dbReference type="Rhea" id="RHEA:36899"/>
        <dbReference type="Rhea" id="RHEA-COMP:10145"/>
        <dbReference type="Rhea" id="RHEA-COMP:10147"/>
        <dbReference type="ChEBI" id="CHEBI:15378"/>
        <dbReference type="ChEBI" id="CHEBI:57856"/>
        <dbReference type="ChEBI" id="CHEBI:59789"/>
        <dbReference type="ChEBI" id="CHEBI:73542"/>
        <dbReference type="ChEBI" id="CHEBI:74269"/>
        <dbReference type="EC" id="2.1.1.228"/>
    </reaction>
</comment>
<keyword evidence="5 10" id="KW-0949">S-adenosyl-L-methionine</keyword>
<feature type="compositionally biased region" description="Polar residues" evidence="11">
    <location>
        <begin position="518"/>
        <end position="557"/>
    </location>
</feature>
<dbReference type="CDD" id="cd02440">
    <property type="entry name" value="AdoMet_MTases"/>
    <property type="match status" value="1"/>
</dbReference>
<dbReference type="InterPro" id="IPR029063">
    <property type="entry name" value="SAM-dependent_MTases_sf"/>
</dbReference>
<keyword evidence="7 10" id="KW-0496">Mitochondrion</keyword>
<evidence type="ECO:0000313" key="14">
    <source>
        <dbReference type="Proteomes" id="UP001150538"/>
    </source>
</evidence>
<comment type="subcellular location">
    <subcellularLocation>
        <location evidence="10">Mitochondrion matrix</location>
    </subcellularLocation>
    <subcellularLocation>
        <location evidence="10">Nucleus</location>
    </subcellularLocation>
    <subcellularLocation>
        <location evidence="10">Cytoplasm</location>
    </subcellularLocation>
    <text evidence="10">Predominantly in the mitochondria and in the nucleus.</text>
</comment>
<dbReference type="InterPro" id="IPR030382">
    <property type="entry name" value="MeTrfase_TRM5/TYW2"/>
</dbReference>
<feature type="binding site" evidence="10">
    <location>
        <position position="226"/>
    </location>
    <ligand>
        <name>S-adenosyl-L-methionine</name>
        <dbReference type="ChEBI" id="CHEBI:59789"/>
    </ligand>
</feature>
<feature type="compositionally biased region" description="Polar residues" evidence="11">
    <location>
        <begin position="572"/>
        <end position="581"/>
    </location>
</feature>
<feature type="region of interest" description="Disordered" evidence="11">
    <location>
        <begin position="468"/>
        <end position="581"/>
    </location>
</feature>
<sequence>MTIISPPENRGMTELDRDRFKQILKVHALEVPAKDVGSIMQDFSNVLLNTPRLRNVVNSAENDKSKRLVLLSPDIHTIEDLKSRLSDDQQTKLAAVGQEQEGWRFVDHDLEIPYTYWTADQILRSILPDSTESPTAYEQVGHIAHMNLRDQYLAYKHVIGQVILDKSPTIETVVNKLETIDNTYRNFKMEVIAGKPEFIATTRENGCRFTFDFSKVYWNSRLHTEHERITETFKKGDLVCDAMAGVGPFAIPAARNKRCTVWVNDLNPASYDALKENVRLNKVSKYIKAFNMDAREFIRYSFSELINKSGTDSDGGNGPDAISNIGTPPPPSTFSHVVMNLPGTALEFLDAFRGVYFRHQDKFAAAAAAESQKNQGETSTSPEKTISELMPMIHCHCFSNDPDDKELDIKRRACQTMGIPINDDDPNGFVEFCKNSEAIYVRKVSPKKDMFCLTFRLPRKVAFENFELPSSSSSSSSSCNNNNNHQSSATSEEELKVEDKVDKVEVGTKRKEPPSPSMLEQQQEFNNKDLTSSPSLSGTGDSQTMNTDNAADTNSGEQPKDNKIEDVAAPENSVSTKKNRL</sequence>
<dbReference type="EC" id="2.1.1.228" evidence="10"/>
<dbReference type="EMBL" id="JANBPU010000130">
    <property type="protein sequence ID" value="KAJ1915780.1"/>
    <property type="molecule type" value="Genomic_DNA"/>
</dbReference>
<dbReference type="InterPro" id="IPR056743">
    <property type="entry name" value="TRM5-TYW2-like_MTfase"/>
</dbReference>
<dbReference type="PANTHER" id="PTHR23245:SF36">
    <property type="entry name" value="TRNA (GUANINE(37)-N1)-METHYLTRANSFERASE"/>
    <property type="match status" value="1"/>
</dbReference>
<keyword evidence="2 10" id="KW-0963">Cytoplasm</keyword>
<keyword evidence="8 10" id="KW-0539">Nucleus</keyword>
<keyword evidence="14" id="KW-1185">Reference proteome</keyword>
<comment type="caution">
    <text evidence="13">The sequence shown here is derived from an EMBL/GenBank/DDBJ whole genome shotgun (WGS) entry which is preliminary data.</text>
</comment>
<dbReference type="OrthoDB" id="408788at2759"/>
<dbReference type="GO" id="GO:0005634">
    <property type="term" value="C:nucleus"/>
    <property type="evidence" value="ECO:0007669"/>
    <property type="project" value="UniProtKB-SubCell"/>
</dbReference>
<dbReference type="AlphaFoldDB" id="A0A9W7ZSM2"/>
<keyword evidence="6 10" id="KW-0819">tRNA processing</keyword>
<proteinExistence type="inferred from homology"/>
<dbReference type="FunFam" id="3.30.300.110:FF:000001">
    <property type="entry name" value="tRNA (guanine(37)-N1)-methyltransferase"/>
    <property type="match status" value="1"/>
</dbReference>
<evidence type="ECO:0000256" key="10">
    <source>
        <dbReference type="HAMAP-Rule" id="MF_03152"/>
    </source>
</evidence>
<accession>A0A9W7ZSM2</accession>
<gene>
    <name evidence="10 13" type="primary">TRM5</name>
    <name evidence="13" type="ORF">H4219_004129</name>
</gene>
<comment type="similarity">
    <text evidence="10">Belongs to the TRM5 / TYW2 family.</text>
</comment>
<evidence type="ECO:0000256" key="8">
    <source>
        <dbReference type="ARBA" id="ARBA00023242"/>
    </source>
</evidence>
<dbReference type="HAMAP" id="MF_03152">
    <property type="entry name" value="TRM5"/>
    <property type="match status" value="1"/>
</dbReference>
<feature type="compositionally biased region" description="Low complexity" evidence="11">
    <location>
        <begin position="470"/>
        <end position="488"/>
    </location>
</feature>
<evidence type="ECO:0000256" key="5">
    <source>
        <dbReference type="ARBA" id="ARBA00022691"/>
    </source>
</evidence>
<organism evidence="13 14">
    <name type="scientific">Mycoemilia scoparia</name>
    <dbReference type="NCBI Taxonomy" id="417184"/>
    <lineage>
        <taxon>Eukaryota</taxon>
        <taxon>Fungi</taxon>
        <taxon>Fungi incertae sedis</taxon>
        <taxon>Zoopagomycota</taxon>
        <taxon>Kickxellomycotina</taxon>
        <taxon>Kickxellomycetes</taxon>
        <taxon>Kickxellales</taxon>
        <taxon>Kickxellaceae</taxon>
        <taxon>Mycoemilia</taxon>
    </lineage>
</organism>
<comment type="function">
    <text evidence="10">Specifically methylates the N1 position of guanosine-37 in various cytoplasmic and mitochondrial tRNAs. Methylation is not dependent on the nature of the nucleoside 5' of the target nucleoside. This is the first step in the biosynthesis of wybutosine (yW), a modified base adjacent to the anticodon of tRNAs and required for accurate decoding.</text>
</comment>
<dbReference type="PANTHER" id="PTHR23245">
    <property type="entry name" value="TRNA METHYLTRANSFERASE"/>
    <property type="match status" value="1"/>
</dbReference>
<dbReference type="InterPro" id="IPR025792">
    <property type="entry name" value="tRNA_Gua_MeTrfase_euk"/>
</dbReference>
<dbReference type="Pfam" id="PF25133">
    <property type="entry name" value="TYW2_N_2"/>
    <property type="match status" value="1"/>
</dbReference>
<dbReference type="GO" id="GO:0070901">
    <property type="term" value="P:mitochondrial tRNA methylation"/>
    <property type="evidence" value="ECO:0007669"/>
    <property type="project" value="UniProtKB-ARBA"/>
</dbReference>
<evidence type="ECO:0000256" key="11">
    <source>
        <dbReference type="SAM" id="MobiDB-lite"/>
    </source>
</evidence>
<evidence type="ECO:0000256" key="4">
    <source>
        <dbReference type="ARBA" id="ARBA00022679"/>
    </source>
</evidence>
<dbReference type="Proteomes" id="UP001150538">
    <property type="component" value="Unassembled WGS sequence"/>
</dbReference>
<dbReference type="Pfam" id="PF02475">
    <property type="entry name" value="TRM5-TYW2_MTfase"/>
    <property type="match status" value="1"/>
</dbReference>
<evidence type="ECO:0000256" key="1">
    <source>
        <dbReference type="ARBA" id="ARBA00009775"/>
    </source>
</evidence>
<comment type="similarity">
    <text evidence="1">Belongs to the class I-like SAM-binding methyltransferase superfamily. TRM5/TYW2 family.</text>
</comment>
<feature type="domain" description="SAM-dependent methyltransferase TRM5/TYW2-type" evidence="12">
    <location>
        <begin position="137"/>
        <end position="459"/>
    </location>
</feature>
<evidence type="ECO:0000313" key="13">
    <source>
        <dbReference type="EMBL" id="KAJ1915780.1"/>
    </source>
</evidence>
<dbReference type="SUPFAM" id="SSF53335">
    <property type="entry name" value="S-adenosyl-L-methionine-dependent methyltransferases"/>
    <property type="match status" value="1"/>
</dbReference>
<evidence type="ECO:0000256" key="6">
    <source>
        <dbReference type="ARBA" id="ARBA00022694"/>
    </source>
</evidence>
<dbReference type="GO" id="GO:0052906">
    <property type="term" value="F:tRNA (guanine(37)-N1)-methyltransferase activity"/>
    <property type="evidence" value="ECO:0007669"/>
    <property type="project" value="UniProtKB-UniRule"/>
</dbReference>